<dbReference type="Proteomes" id="UP000002011">
    <property type="component" value="Chromosome"/>
</dbReference>
<dbReference type="HOGENOM" id="CLU_108780_1_0_10"/>
<sequence length="195" mass="22120">MKTLTMEKVYPVTIDNGHGERLTFLGREIRDGVEYIQVENQVSPGAGPPMHVHHQQHESLHVVEGKMGIEILGEQPYFLHKGESATFEAGSAHRFWNAGDSVLHCKGEIWPPHNIEYFLGEIYRSSREHGNGRPEAFDAAFLLSKYRTEFDMLGIPVFVKRLIFPVIVWLGKMQGKEKRFQNAPEAQPARSVGII</sequence>
<dbReference type="CDD" id="cd02208">
    <property type="entry name" value="cupin_RmlC-like"/>
    <property type="match status" value="1"/>
</dbReference>
<name>C6VVT4_DYAFD</name>
<dbReference type="PANTHER" id="PTHR36440">
    <property type="entry name" value="PUTATIVE (AFU_ORTHOLOGUE AFUA_8G07350)-RELATED"/>
    <property type="match status" value="1"/>
</dbReference>
<dbReference type="InterPro" id="IPR011051">
    <property type="entry name" value="RmlC_Cupin_sf"/>
</dbReference>
<dbReference type="eggNOG" id="COG0662">
    <property type="taxonomic scope" value="Bacteria"/>
</dbReference>
<dbReference type="AlphaFoldDB" id="C6VVT4"/>
<evidence type="ECO:0000259" key="1">
    <source>
        <dbReference type="Pfam" id="PF07883"/>
    </source>
</evidence>
<reference evidence="2 3" key="1">
    <citation type="journal article" date="2009" name="Stand. Genomic Sci.">
        <title>Complete genome sequence of Dyadobacter fermentans type strain (NS114).</title>
        <authorList>
            <person name="Lang E."/>
            <person name="Lapidus A."/>
            <person name="Chertkov O."/>
            <person name="Brettin T."/>
            <person name="Detter J.C."/>
            <person name="Han C."/>
            <person name="Copeland A."/>
            <person name="Glavina Del Rio T."/>
            <person name="Nolan M."/>
            <person name="Chen F."/>
            <person name="Lucas S."/>
            <person name="Tice H."/>
            <person name="Cheng J.F."/>
            <person name="Land M."/>
            <person name="Hauser L."/>
            <person name="Chang Y.J."/>
            <person name="Jeffries C.D."/>
            <person name="Kopitz M."/>
            <person name="Bruce D."/>
            <person name="Goodwin L."/>
            <person name="Pitluck S."/>
            <person name="Ovchinnikova G."/>
            <person name="Pati A."/>
            <person name="Ivanova N."/>
            <person name="Mavrommatis K."/>
            <person name="Chen A."/>
            <person name="Palaniappan K."/>
            <person name="Chain P."/>
            <person name="Bristow J."/>
            <person name="Eisen J.A."/>
            <person name="Markowitz V."/>
            <person name="Hugenholtz P."/>
            <person name="Goker M."/>
            <person name="Rohde M."/>
            <person name="Kyrpides N.C."/>
            <person name="Klenk H.P."/>
        </authorList>
    </citation>
    <scope>NUCLEOTIDE SEQUENCE [LARGE SCALE GENOMIC DNA]</scope>
    <source>
        <strain evidence="3">ATCC 700827 / DSM 18053 / CIP 107007 / KCTC 52180 / NS114</strain>
    </source>
</reference>
<organism evidence="2 3">
    <name type="scientific">Dyadobacter fermentans (strain ATCC 700827 / DSM 18053 / CIP 107007 / KCTC 52180 / NS114)</name>
    <dbReference type="NCBI Taxonomy" id="471854"/>
    <lineage>
        <taxon>Bacteria</taxon>
        <taxon>Pseudomonadati</taxon>
        <taxon>Bacteroidota</taxon>
        <taxon>Cytophagia</taxon>
        <taxon>Cytophagales</taxon>
        <taxon>Spirosomataceae</taxon>
        <taxon>Dyadobacter</taxon>
    </lineage>
</organism>
<dbReference type="KEGG" id="dfe:Dfer_0119"/>
<dbReference type="InterPro" id="IPR013096">
    <property type="entry name" value="Cupin_2"/>
</dbReference>
<dbReference type="PANTHER" id="PTHR36440:SF1">
    <property type="entry name" value="PUTATIVE (AFU_ORTHOLOGUE AFUA_8G07350)-RELATED"/>
    <property type="match status" value="1"/>
</dbReference>
<evidence type="ECO:0000313" key="2">
    <source>
        <dbReference type="EMBL" id="ACT91390.1"/>
    </source>
</evidence>
<feature type="domain" description="Cupin type-2" evidence="1">
    <location>
        <begin position="42"/>
        <end position="104"/>
    </location>
</feature>
<dbReference type="InterPro" id="IPR053146">
    <property type="entry name" value="QDO-like"/>
</dbReference>
<dbReference type="OrthoDB" id="1423961at2"/>
<accession>C6VVT4</accession>
<dbReference type="Pfam" id="PF07883">
    <property type="entry name" value="Cupin_2"/>
    <property type="match status" value="1"/>
</dbReference>
<dbReference type="Gene3D" id="2.60.120.10">
    <property type="entry name" value="Jelly Rolls"/>
    <property type="match status" value="1"/>
</dbReference>
<dbReference type="STRING" id="471854.Dfer_0119"/>
<dbReference type="SUPFAM" id="SSF51182">
    <property type="entry name" value="RmlC-like cupins"/>
    <property type="match status" value="1"/>
</dbReference>
<evidence type="ECO:0000313" key="3">
    <source>
        <dbReference type="Proteomes" id="UP000002011"/>
    </source>
</evidence>
<proteinExistence type="predicted"/>
<dbReference type="RefSeq" id="WP_012779738.1">
    <property type="nucleotide sequence ID" value="NC_013037.1"/>
</dbReference>
<dbReference type="EMBL" id="CP001619">
    <property type="protein sequence ID" value="ACT91390.1"/>
    <property type="molecule type" value="Genomic_DNA"/>
</dbReference>
<keyword evidence="3" id="KW-1185">Reference proteome</keyword>
<gene>
    <name evidence="2" type="ordered locus">Dfer_0119</name>
</gene>
<protein>
    <submittedName>
        <fullName evidence="2">Cupin 2 conserved barrel domain protein</fullName>
    </submittedName>
</protein>
<dbReference type="InterPro" id="IPR014710">
    <property type="entry name" value="RmlC-like_jellyroll"/>
</dbReference>